<comment type="similarity">
    <text evidence="1">Belongs to the glycosyl hydrolase 65 family.</text>
</comment>
<feature type="domain" description="Glycoside hydrolase family 65 N-terminal" evidence="8">
    <location>
        <begin position="23"/>
        <end position="258"/>
    </location>
</feature>
<dbReference type="InterPro" id="IPR012341">
    <property type="entry name" value="6hp_glycosidase-like_sf"/>
</dbReference>
<evidence type="ECO:0000313" key="9">
    <source>
        <dbReference type="EMBL" id="PMD67965.1"/>
    </source>
</evidence>
<keyword evidence="2" id="KW-0328">Glycosyltransferase</keyword>
<evidence type="ECO:0000256" key="1">
    <source>
        <dbReference type="ARBA" id="ARBA00006768"/>
    </source>
</evidence>
<protein>
    <submittedName>
        <fullName evidence="9">Family 65 glycosyl hydrolase</fullName>
    </submittedName>
</protein>
<evidence type="ECO:0000256" key="4">
    <source>
        <dbReference type="PIRSR" id="PIRSR036289-50"/>
    </source>
</evidence>
<keyword evidence="9" id="KW-0378">Hydrolase</keyword>
<dbReference type="Pfam" id="PF03632">
    <property type="entry name" value="Glyco_hydro_65m"/>
    <property type="match status" value="1"/>
</dbReference>
<dbReference type="InterPro" id="IPR005194">
    <property type="entry name" value="Glyco_hydro_65_C"/>
</dbReference>
<dbReference type="GO" id="GO:0004553">
    <property type="term" value="F:hydrolase activity, hydrolyzing O-glycosyl compounds"/>
    <property type="evidence" value="ECO:0007669"/>
    <property type="project" value="TreeGrafter"/>
</dbReference>
<dbReference type="InterPro" id="IPR005196">
    <property type="entry name" value="Glyco_hydro_65_N"/>
</dbReference>
<dbReference type="SUPFAM" id="SSF74650">
    <property type="entry name" value="Galactose mutarotase-like"/>
    <property type="match status" value="1"/>
</dbReference>
<dbReference type="Proteomes" id="UP000235649">
    <property type="component" value="Unassembled WGS sequence"/>
</dbReference>
<feature type="domain" description="Glycoside hydrolase family 65 central catalytic" evidence="6">
    <location>
        <begin position="320"/>
        <end position="697"/>
    </location>
</feature>
<evidence type="ECO:0000256" key="5">
    <source>
        <dbReference type="PIRSR" id="PIRSR036289-51"/>
    </source>
</evidence>
<feature type="active site" description="Proton donor" evidence="4">
    <location>
        <position position="496"/>
    </location>
</feature>
<evidence type="ECO:0000256" key="3">
    <source>
        <dbReference type="ARBA" id="ARBA00022679"/>
    </source>
</evidence>
<accession>A0A2N7ARH4</accession>
<dbReference type="InterPro" id="IPR037018">
    <property type="entry name" value="GH65_N"/>
</dbReference>
<organism evidence="9 10">
    <name type="scientific">Companilactobacillus nuruki</name>
    <dbReference type="NCBI Taxonomy" id="1993540"/>
    <lineage>
        <taxon>Bacteria</taxon>
        <taxon>Bacillati</taxon>
        <taxon>Bacillota</taxon>
        <taxon>Bacilli</taxon>
        <taxon>Lactobacillales</taxon>
        <taxon>Lactobacillaceae</taxon>
        <taxon>Companilactobacillus</taxon>
    </lineage>
</organism>
<dbReference type="InterPro" id="IPR011013">
    <property type="entry name" value="Gal_mutarotase_sf_dom"/>
</dbReference>
<comment type="caution">
    <text evidence="9">The sequence shown here is derived from an EMBL/GenBank/DDBJ whole genome shotgun (WGS) entry which is preliminary data.</text>
</comment>
<dbReference type="SUPFAM" id="SSF48208">
    <property type="entry name" value="Six-hairpin glycosidases"/>
    <property type="match status" value="1"/>
</dbReference>
<dbReference type="Gene3D" id="2.60.420.10">
    <property type="entry name" value="Maltose phosphorylase, domain 3"/>
    <property type="match status" value="1"/>
</dbReference>
<evidence type="ECO:0000259" key="8">
    <source>
        <dbReference type="Pfam" id="PF03636"/>
    </source>
</evidence>
<reference evidence="9 10" key="1">
    <citation type="submission" date="2017-05" db="EMBL/GenBank/DDBJ databases">
        <title>Lactobacillus nurukis nov., sp. nov., isolated from nuruk.</title>
        <authorList>
            <person name="Kim S.-J."/>
        </authorList>
    </citation>
    <scope>NUCLEOTIDE SEQUENCE [LARGE SCALE GENOMIC DNA]</scope>
    <source>
        <strain evidence="9 10">SYF10-1a</strain>
    </source>
</reference>
<dbReference type="AlphaFoldDB" id="A0A2N7ARH4"/>
<evidence type="ECO:0000259" key="7">
    <source>
        <dbReference type="Pfam" id="PF03633"/>
    </source>
</evidence>
<name>A0A2N7ARH4_9LACO</name>
<dbReference type="GO" id="GO:0005975">
    <property type="term" value="P:carbohydrate metabolic process"/>
    <property type="evidence" value="ECO:0007669"/>
    <property type="project" value="InterPro"/>
</dbReference>
<dbReference type="InterPro" id="IPR005195">
    <property type="entry name" value="Glyco_hydro_65_M"/>
</dbReference>
<dbReference type="EMBL" id="NIPR01000061">
    <property type="protein sequence ID" value="PMD67965.1"/>
    <property type="molecule type" value="Genomic_DNA"/>
</dbReference>
<dbReference type="InterPro" id="IPR017045">
    <property type="entry name" value="Malt_Pase/Glycosyl_Hdrlase"/>
</dbReference>
<feature type="binding site" evidence="5">
    <location>
        <begin position="353"/>
        <end position="354"/>
    </location>
    <ligand>
        <name>substrate</name>
    </ligand>
</feature>
<dbReference type="PIRSF" id="PIRSF036289">
    <property type="entry name" value="Glycosyl_hydrolase_malt_phosph"/>
    <property type="match status" value="1"/>
</dbReference>
<dbReference type="GO" id="GO:0030246">
    <property type="term" value="F:carbohydrate binding"/>
    <property type="evidence" value="ECO:0007669"/>
    <property type="project" value="InterPro"/>
</dbReference>
<evidence type="ECO:0000313" key="10">
    <source>
        <dbReference type="Proteomes" id="UP000235649"/>
    </source>
</evidence>
<evidence type="ECO:0000256" key="2">
    <source>
        <dbReference type="ARBA" id="ARBA00022676"/>
    </source>
</evidence>
<feature type="binding site" evidence="5">
    <location>
        <begin position="609"/>
        <end position="610"/>
    </location>
    <ligand>
        <name>substrate</name>
    </ligand>
</feature>
<keyword evidence="10" id="KW-1185">Reference proteome</keyword>
<proteinExistence type="inferred from homology"/>
<dbReference type="GO" id="GO:0016757">
    <property type="term" value="F:glycosyltransferase activity"/>
    <property type="evidence" value="ECO:0007669"/>
    <property type="project" value="UniProtKB-KW"/>
</dbReference>
<dbReference type="Gene3D" id="1.50.10.10">
    <property type="match status" value="1"/>
</dbReference>
<keyword evidence="3" id="KW-0808">Transferase</keyword>
<dbReference type="Gene3D" id="2.70.98.40">
    <property type="entry name" value="Glycoside hydrolase, family 65, N-terminal domain"/>
    <property type="match status" value="1"/>
</dbReference>
<dbReference type="InterPro" id="IPR008928">
    <property type="entry name" value="6-hairpin_glycosidase_sf"/>
</dbReference>
<gene>
    <name evidence="9" type="ORF">CBP76_12025</name>
</gene>
<feature type="domain" description="Glycoside hydrolase family 65 C-terminal" evidence="7">
    <location>
        <begin position="706"/>
        <end position="766"/>
    </location>
</feature>
<evidence type="ECO:0000259" key="6">
    <source>
        <dbReference type="Pfam" id="PF03632"/>
    </source>
</evidence>
<dbReference type="Pfam" id="PF03636">
    <property type="entry name" value="Glyco_hydro_65N"/>
    <property type="match status" value="1"/>
</dbReference>
<dbReference type="Pfam" id="PF03633">
    <property type="entry name" value="Glyco_hydro_65C"/>
    <property type="match status" value="1"/>
</dbReference>
<sequence length="781" mass="90297">MIGRREMKFCVDTDKRNSWYIGTDNFDTMMINKIESVMFQGNGYLGIRGVSEERQLGERRDMFVAGTFDAFPGEVTELPNLPDLVNMEIKIDKESLSLNDGSIEDYHKYLNLKNGELTRTFDWIINDKRINFRFSRFVSMRDKHLFVSKVEISSDQNNLNIQIRSGIDGQQSNSETQHMIEGNKRLYDGQYIQLMSETQQSHIKFAFNVKNDAYIDGILLNMKPYINMGRRQIFCNYDLNLNTDQKFTLIKYANVYTSIDRNNANSDLSTLSLERLKYNSLSNYDELLQKSTKSWLKNVWQKDYVKIDSDDIKPQVAINFARYQLVASTPDDNRMNIGAKGLTGEGYKGHTFWDTEIFMLPYYIYANPAVAQKLLAYRYLGLTGAHKKAQKNNYQGAQFPWEAAWPEDGETAPLYGSADIITGEAMKIWSGFIEQHITSDIVISVMEYLNATNDQEFAKNMGYEIILDAAKFWVSRLEYDEDRDRYEITNVIGPDEYKEHVNNNAFTNYTAKWCIQKAIKIFNTLKENYPDIYVHLNEKMNLKETYNEWIDKVNKIYLPRPNVDGVIPQDDQYLSKRIIDLSRYQTNNQVSDIFKSYNLTQIDGMQITKQADVLLLLNLFGDRFDEKIKRINWNYYEPKTTHDSSLSLSTHAMMASDLRLNKEAYEFYEKACEIDLGTHIGKASQGLHLAACGGIWNATVKGFGGLKVVNNKLSLDPNLPANWQQLQYQIHWHNSLVKVSIDHSKMIVGVTDGDLEFISHGQTYRVIDGKTVELDYVVEKS</sequence>
<dbReference type="PANTHER" id="PTHR11051">
    <property type="entry name" value="GLYCOSYL HYDROLASE-RELATED"/>
    <property type="match status" value="1"/>
</dbReference>
<dbReference type="PANTHER" id="PTHR11051:SF8">
    <property type="entry name" value="PROTEIN-GLUCOSYLGALACTOSYLHYDROXYLYSINE GLUCOSIDASE"/>
    <property type="match status" value="1"/>
</dbReference>